<feature type="domain" description="ABC transporter" evidence="5">
    <location>
        <begin position="3"/>
        <end position="201"/>
    </location>
</feature>
<protein>
    <submittedName>
        <fullName evidence="6">ATP-binding cassette domain-containing protein</fullName>
    </submittedName>
</protein>
<keyword evidence="3" id="KW-0547">Nucleotide-binding</keyword>
<dbReference type="GO" id="GO:0005524">
    <property type="term" value="F:ATP binding"/>
    <property type="evidence" value="ECO:0007669"/>
    <property type="project" value="UniProtKB-KW"/>
</dbReference>
<dbReference type="GO" id="GO:0016887">
    <property type="term" value="F:ATP hydrolysis activity"/>
    <property type="evidence" value="ECO:0007669"/>
    <property type="project" value="InterPro"/>
</dbReference>
<dbReference type="SUPFAM" id="SSF52540">
    <property type="entry name" value="P-loop containing nucleoside triphosphate hydrolases"/>
    <property type="match status" value="1"/>
</dbReference>
<dbReference type="PROSITE" id="PS50893">
    <property type="entry name" value="ABC_TRANSPORTER_2"/>
    <property type="match status" value="1"/>
</dbReference>
<dbReference type="Pfam" id="PF00005">
    <property type="entry name" value="ABC_tran"/>
    <property type="match status" value="1"/>
</dbReference>
<dbReference type="GO" id="GO:0055085">
    <property type="term" value="P:transmembrane transport"/>
    <property type="evidence" value="ECO:0007669"/>
    <property type="project" value="UniProtKB-ARBA"/>
</dbReference>
<evidence type="ECO:0000256" key="3">
    <source>
        <dbReference type="ARBA" id="ARBA00022741"/>
    </source>
</evidence>
<dbReference type="InterPro" id="IPR017871">
    <property type="entry name" value="ABC_transporter-like_CS"/>
</dbReference>
<dbReference type="InterPro" id="IPR027417">
    <property type="entry name" value="P-loop_NTPase"/>
</dbReference>
<comment type="caution">
    <text evidence="6">The sequence shown here is derived from an EMBL/GenBank/DDBJ whole genome shotgun (WGS) entry which is preliminary data.</text>
</comment>
<dbReference type="EMBL" id="DXAY01000269">
    <property type="protein sequence ID" value="HIZ75888.1"/>
    <property type="molecule type" value="Genomic_DNA"/>
</dbReference>
<organism evidence="6 7">
    <name type="scientific">Candidatus Mediterraneibacter stercoravium</name>
    <dbReference type="NCBI Taxonomy" id="2838685"/>
    <lineage>
        <taxon>Bacteria</taxon>
        <taxon>Bacillati</taxon>
        <taxon>Bacillota</taxon>
        <taxon>Clostridia</taxon>
        <taxon>Lachnospirales</taxon>
        <taxon>Lachnospiraceae</taxon>
        <taxon>Mediterraneibacter</taxon>
    </lineage>
</organism>
<dbReference type="PANTHER" id="PTHR43776">
    <property type="entry name" value="TRANSPORT ATP-BINDING PROTEIN"/>
    <property type="match status" value="1"/>
</dbReference>
<evidence type="ECO:0000259" key="5">
    <source>
        <dbReference type="PROSITE" id="PS50893"/>
    </source>
</evidence>
<dbReference type="SMART" id="SM00382">
    <property type="entry name" value="AAA"/>
    <property type="match status" value="1"/>
</dbReference>
<proteinExistence type="inferred from homology"/>
<dbReference type="InterPro" id="IPR050319">
    <property type="entry name" value="ABC_transp_ATP-bind"/>
</dbReference>
<dbReference type="Proteomes" id="UP000824116">
    <property type="component" value="Unassembled WGS sequence"/>
</dbReference>
<dbReference type="InterPro" id="IPR003593">
    <property type="entry name" value="AAA+_ATPase"/>
</dbReference>
<keyword evidence="2" id="KW-0813">Transport</keyword>
<dbReference type="InterPro" id="IPR003439">
    <property type="entry name" value="ABC_transporter-like_ATP-bd"/>
</dbReference>
<evidence type="ECO:0000256" key="1">
    <source>
        <dbReference type="ARBA" id="ARBA00005417"/>
    </source>
</evidence>
<dbReference type="PROSITE" id="PS00211">
    <property type="entry name" value="ABC_TRANSPORTER_1"/>
    <property type="match status" value="1"/>
</dbReference>
<comment type="similarity">
    <text evidence="1">Belongs to the ABC transporter superfamily.</text>
</comment>
<accession>A0A9D2GAZ4</accession>
<keyword evidence="4 6" id="KW-0067">ATP-binding</keyword>
<reference evidence="6" key="1">
    <citation type="journal article" date="2021" name="PeerJ">
        <title>Extensive microbial diversity within the chicken gut microbiome revealed by metagenomics and culture.</title>
        <authorList>
            <person name="Gilroy R."/>
            <person name="Ravi A."/>
            <person name="Getino M."/>
            <person name="Pursley I."/>
            <person name="Horton D.L."/>
            <person name="Alikhan N.F."/>
            <person name="Baker D."/>
            <person name="Gharbi K."/>
            <person name="Hall N."/>
            <person name="Watson M."/>
            <person name="Adriaenssens E.M."/>
            <person name="Foster-Nyarko E."/>
            <person name="Jarju S."/>
            <person name="Secka A."/>
            <person name="Antonio M."/>
            <person name="Oren A."/>
            <person name="Chaudhuri R.R."/>
            <person name="La Ragione R."/>
            <person name="Hildebrand F."/>
            <person name="Pallen M.J."/>
        </authorList>
    </citation>
    <scope>NUCLEOTIDE SEQUENCE</scope>
    <source>
        <strain evidence="6">CHK196-3914</strain>
    </source>
</reference>
<name>A0A9D2GAZ4_9FIRM</name>
<sequence>MKLEAKEVTFYYRGRKKKPVLENFSISIESGERVGLRAPSGRGKTTLCRLLAGYERPQEGKILLDGRPISEYKGVCPVQMVWQHPETVVDPLLRLRDTFAEAGEIDPLLTEKLHIEKGWMDRFPAELSGGELQRFCLARALHPATRFLLCDEISAMLDLVTQAQIWALLLDEARRRKLGLLIVSHNRALMEQVCTRIVELPWNN</sequence>
<evidence type="ECO:0000256" key="2">
    <source>
        <dbReference type="ARBA" id="ARBA00022448"/>
    </source>
</evidence>
<reference evidence="6" key="2">
    <citation type="submission" date="2021-04" db="EMBL/GenBank/DDBJ databases">
        <authorList>
            <person name="Gilroy R."/>
        </authorList>
    </citation>
    <scope>NUCLEOTIDE SEQUENCE</scope>
    <source>
        <strain evidence="6">CHK196-3914</strain>
    </source>
</reference>
<dbReference type="AlphaFoldDB" id="A0A9D2GAZ4"/>
<dbReference type="Gene3D" id="3.40.50.300">
    <property type="entry name" value="P-loop containing nucleotide triphosphate hydrolases"/>
    <property type="match status" value="1"/>
</dbReference>
<evidence type="ECO:0000313" key="7">
    <source>
        <dbReference type="Proteomes" id="UP000824116"/>
    </source>
</evidence>
<evidence type="ECO:0000313" key="6">
    <source>
        <dbReference type="EMBL" id="HIZ75888.1"/>
    </source>
</evidence>
<dbReference type="PANTHER" id="PTHR43776:SF7">
    <property type="entry name" value="D,D-DIPEPTIDE TRANSPORT ATP-BINDING PROTEIN DDPF-RELATED"/>
    <property type="match status" value="1"/>
</dbReference>
<evidence type="ECO:0000256" key="4">
    <source>
        <dbReference type="ARBA" id="ARBA00022840"/>
    </source>
</evidence>
<gene>
    <name evidence="6" type="ORF">H9723_11715</name>
</gene>